<comment type="caution">
    <text evidence="12">The sequence shown here is derived from an EMBL/GenBank/DDBJ whole genome shotgun (WGS) entry which is preliminary data.</text>
</comment>
<evidence type="ECO:0000256" key="10">
    <source>
        <dbReference type="RuleBase" id="RU000681"/>
    </source>
</evidence>
<evidence type="ECO:0000313" key="12">
    <source>
        <dbReference type="EMBL" id="TSV81496.1"/>
    </source>
</evidence>
<dbReference type="Pfam" id="PF04139">
    <property type="entry name" value="Rad9"/>
    <property type="match status" value="1"/>
</dbReference>
<keyword evidence="13" id="KW-1185">Reference proteome</keyword>
<evidence type="ECO:0000256" key="11">
    <source>
        <dbReference type="SAM" id="MobiDB-lite"/>
    </source>
</evidence>
<dbReference type="EMBL" id="VCAZ01000128">
    <property type="protein sequence ID" value="TSV81496.1"/>
    <property type="molecule type" value="Genomic_DNA"/>
</dbReference>
<feature type="compositionally biased region" description="Polar residues" evidence="11">
    <location>
        <begin position="409"/>
        <end position="422"/>
    </location>
</feature>
<dbReference type="Gene3D" id="3.70.10.10">
    <property type="match status" value="1"/>
</dbReference>
<evidence type="ECO:0000256" key="4">
    <source>
        <dbReference type="ARBA" id="ARBA00022692"/>
    </source>
</evidence>
<keyword evidence="5" id="KW-1133">Transmembrane helix</keyword>
<proteinExistence type="inferred from homology"/>
<dbReference type="PANTHER" id="PTHR15237">
    <property type="entry name" value="DNA REPAIR PROTEIN RAD9"/>
    <property type="match status" value="1"/>
</dbReference>
<evidence type="ECO:0000256" key="1">
    <source>
        <dbReference type="ARBA" id="ARBA00004308"/>
    </source>
</evidence>
<feature type="compositionally biased region" description="Acidic residues" evidence="11">
    <location>
        <begin position="376"/>
        <end position="388"/>
    </location>
</feature>
<dbReference type="Gene3D" id="2.60.490.10">
    <property type="entry name" value="atp-gated p2x4 ion channel domain"/>
    <property type="match status" value="1"/>
</dbReference>
<comment type="similarity">
    <text evidence="2 10">Belongs to the P2X receptor family.</text>
</comment>
<dbReference type="GO" id="GO:0016020">
    <property type="term" value="C:membrane"/>
    <property type="evidence" value="ECO:0007669"/>
    <property type="project" value="UniProtKB-SubCell"/>
</dbReference>
<evidence type="ECO:0000256" key="3">
    <source>
        <dbReference type="ARBA" id="ARBA00022448"/>
    </source>
</evidence>
<evidence type="ECO:0000256" key="7">
    <source>
        <dbReference type="ARBA" id="ARBA00023136"/>
    </source>
</evidence>
<dbReference type="Pfam" id="PF00864">
    <property type="entry name" value="P2X_receptor"/>
    <property type="match status" value="1"/>
</dbReference>
<dbReference type="AlphaFoldDB" id="A0A556V5P3"/>
<dbReference type="OrthoDB" id="60092at2759"/>
<dbReference type="InterPro" id="IPR007268">
    <property type="entry name" value="Rad9/Ddc1"/>
</dbReference>
<evidence type="ECO:0000256" key="6">
    <source>
        <dbReference type="ARBA" id="ARBA00023065"/>
    </source>
</evidence>
<evidence type="ECO:0000256" key="8">
    <source>
        <dbReference type="ARBA" id="ARBA00023286"/>
    </source>
</evidence>
<feature type="region of interest" description="Disordered" evidence="11">
    <location>
        <begin position="409"/>
        <end position="434"/>
    </location>
</feature>
<dbReference type="GO" id="GO:0000076">
    <property type="term" value="P:DNA replication checkpoint signaling"/>
    <property type="evidence" value="ECO:0007669"/>
    <property type="project" value="TreeGrafter"/>
</dbReference>
<gene>
    <name evidence="12" type="ORF">Baya_13326</name>
</gene>
<evidence type="ECO:0000256" key="2">
    <source>
        <dbReference type="ARBA" id="ARBA00009848"/>
    </source>
</evidence>
<keyword evidence="4" id="KW-0812">Transmembrane</keyword>
<dbReference type="GO" id="GO:0034220">
    <property type="term" value="P:monoatomic ion transmembrane transport"/>
    <property type="evidence" value="ECO:0007669"/>
    <property type="project" value="UniProtKB-KW"/>
</dbReference>
<organism evidence="12 13">
    <name type="scientific">Bagarius yarrelli</name>
    <name type="common">Goonch</name>
    <name type="synonym">Bagrus yarrelli</name>
    <dbReference type="NCBI Taxonomy" id="175774"/>
    <lineage>
        <taxon>Eukaryota</taxon>
        <taxon>Metazoa</taxon>
        <taxon>Chordata</taxon>
        <taxon>Craniata</taxon>
        <taxon>Vertebrata</taxon>
        <taxon>Euteleostomi</taxon>
        <taxon>Actinopterygii</taxon>
        <taxon>Neopterygii</taxon>
        <taxon>Teleostei</taxon>
        <taxon>Ostariophysi</taxon>
        <taxon>Siluriformes</taxon>
        <taxon>Sisoridae</taxon>
        <taxon>Sisorinae</taxon>
        <taxon>Bagarius</taxon>
    </lineage>
</organism>
<keyword evidence="10" id="KW-0675">Receptor</keyword>
<evidence type="ECO:0000256" key="5">
    <source>
        <dbReference type="ARBA" id="ARBA00022989"/>
    </source>
</evidence>
<dbReference type="GO" id="GO:0030896">
    <property type="term" value="C:checkpoint clamp complex"/>
    <property type="evidence" value="ECO:0007669"/>
    <property type="project" value="InterPro"/>
</dbReference>
<name>A0A556V5P3_BAGYA</name>
<dbReference type="GO" id="GO:0006281">
    <property type="term" value="P:DNA repair"/>
    <property type="evidence" value="ECO:0007669"/>
    <property type="project" value="TreeGrafter"/>
</dbReference>
<dbReference type="GO" id="GO:0031573">
    <property type="term" value="P:mitotic intra-S DNA damage checkpoint signaling"/>
    <property type="evidence" value="ECO:0007669"/>
    <property type="project" value="TreeGrafter"/>
</dbReference>
<comment type="subcellular location">
    <subcellularLocation>
        <location evidence="1">Endomembrane system</location>
    </subcellularLocation>
    <subcellularLocation>
        <location evidence="10">Membrane</location>
        <topology evidence="10">Multi-pass membrane protein</topology>
    </subcellularLocation>
</comment>
<dbReference type="PANTHER" id="PTHR15237:SF1">
    <property type="entry name" value="CELL CYCLE CHECKPOINT CONTROL PROTEIN RAD9A"/>
    <property type="match status" value="1"/>
</dbReference>
<keyword evidence="6 10" id="KW-0406">Ion transport</keyword>
<keyword evidence="3 10" id="KW-0813">Transport</keyword>
<sequence>MTKVKGFGFYNNNLMDVADYVMPKQTDKNFKCSTDTDCEKHKASNLASGKITGTCITEAKRCEILGWCPAENDSQEIKTIKEVQNFTIFIKNSIRFPLFDVTRGNIGENSNLKCVYDPVNHSDCPIFRVSDVLNYAGENFTKISEKSTDGKDYRTLHKAFAIRFDILVSGNVSDSVSMSPSLDLHQGSQVTIKQEKSSDDSGAYFIGHQLLWVDTVLHFPPSLEEVNVSVGSDRVWLRNHVEDEADSSKAMMTELCLSAEEFDHFAIGSQTSITFCLKELRGLLVFAETAGLPISMYFKEAGSALDANFVLATLSEDAHQQNHNKADGSYAELPPDDFMCDDIDSYLIAMETSELAGPSYKLQTSPSIRKSRLPSDEEDEHEAEEEESVLGPPNKKFCSLFFGSVLPASSQPINQTTQSQEVLASDSEDERQTE</sequence>
<dbReference type="GO" id="GO:0071479">
    <property type="term" value="P:cellular response to ionizing radiation"/>
    <property type="evidence" value="ECO:0007669"/>
    <property type="project" value="TreeGrafter"/>
</dbReference>
<accession>A0A556V5P3</accession>
<reference evidence="12 13" key="1">
    <citation type="journal article" date="2019" name="Genome Biol. Evol.">
        <title>Whole-Genome Sequencing of the Giant Devil Catfish, Bagarius yarrelli.</title>
        <authorList>
            <person name="Jiang W."/>
            <person name="Lv Y."/>
            <person name="Cheng L."/>
            <person name="Yang K."/>
            <person name="Chao B."/>
            <person name="Wang X."/>
            <person name="Li Y."/>
            <person name="Pan X."/>
            <person name="You X."/>
            <person name="Zhang Y."/>
            <person name="Yang J."/>
            <person name="Li J."/>
            <person name="Zhang X."/>
            <person name="Liu S."/>
            <person name="Sun C."/>
            <person name="Yang J."/>
            <person name="Shi Q."/>
        </authorList>
    </citation>
    <scope>NUCLEOTIDE SEQUENCE [LARGE SCALE GENOMIC DNA]</scope>
    <source>
        <strain evidence="12">JWS20170419001</strain>
        <tissue evidence="12">Muscle</tissue>
    </source>
</reference>
<evidence type="ECO:0000256" key="9">
    <source>
        <dbReference type="ARBA" id="ARBA00023303"/>
    </source>
</evidence>
<dbReference type="InterPro" id="IPR059116">
    <property type="entry name" value="P2X_receptor"/>
</dbReference>
<dbReference type="InterPro" id="IPR027309">
    <property type="entry name" value="P2X_extracellular_dom_sf"/>
</dbReference>
<keyword evidence="8" id="KW-1071">Ligand-gated ion channel</keyword>
<keyword evidence="9 10" id="KW-0407">Ion channel</keyword>
<dbReference type="Proteomes" id="UP000319801">
    <property type="component" value="Unassembled WGS sequence"/>
</dbReference>
<keyword evidence="7" id="KW-0472">Membrane</keyword>
<protein>
    <recommendedName>
        <fullName evidence="10">P2X purinoceptor</fullName>
    </recommendedName>
</protein>
<comment type="function">
    <text evidence="10">Receptor for ATP that acts as a ligand-gated ion channel.</text>
</comment>
<evidence type="ECO:0000313" key="13">
    <source>
        <dbReference type="Proteomes" id="UP000319801"/>
    </source>
</evidence>
<feature type="region of interest" description="Disordered" evidence="11">
    <location>
        <begin position="358"/>
        <end position="394"/>
    </location>
</feature>